<organism evidence="1 2">
    <name type="scientific">Emiliania huxleyi (strain CCMP1516)</name>
    <dbReference type="NCBI Taxonomy" id="280463"/>
    <lineage>
        <taxon>Eukaryota</taxon>
        <taxon>Haptista</taxon>
        <taxon>Haptophyta</taxon>
        <taxon>Prymnesiophyceae</taxon>
        <taxon>Isochrysidales</taxon>
        <taxon>Noelaerhabdaceae</taxon>
        <taxon>Emiliania</taxon>
    </lineage>
</organism>
<dbReference type="RefSeq" id="XP_005774651.1">
    <property type="nucleotide sequence ID" value="XM_005774594.1"/>
</dbReference>
<dbReference type="KEGG" id="ehx:EMIHUDRAFT_207381"/>
<dbReference type="Proteomes" id="UP000013827">
    <property type="component" value="Unassembled WGS sequence"/>
</dbReference>
<reference evidence="1" key="2">
    <citation type="submission" date="2024-10" db="UniProtKB">
        <authorList>
            <consortium name="EnsemblProtists"/>
        </authorList>
    </citation>
    <scope>IDENTIFICATION</scope>
</reference>
<accession>A0A0D3JFD7</accession>
<protein>
    <recommendedName>
        <fullName evidence="3">F-box domain-containing protein</fullName>
    </recommendedName>
</protein>
<dbReference type="AlphaFoldDB" id="A0A0D3JFD7"/>
<proteinExistence type="predicted"/>
<dbReference type="GeneID" id="17267769"/>
<evidence type="ECO:0000313" key="1">
    <source>
        <dbReference type="EnsemblProtists" id="EOD22222"/>
    </source>
</evidence>
<evidence type="ECO:0008006" key="3">
    <source>
        <dbReference type="Google" id="ProtNLM"/>
    </source>
</evidence>
<reference evidence="2" key="1">
    <citation type="journal article" date="2013" name="Nature">
        <title>Pan genome of the phytoplankton Emiliania underpins its global distribution.</title>
        <authorList>
            <person name="Read B.A."/>
            <person name="Kegel J."/>
            <person name="Klute M.J."/>
            <person name="Kuo A."/>
            <person name="Lefebvre S.C."/>
            <person name="Maumus F."/>
            <person name="Mayer C."/>
            <person name="Miller J."/>
            <person name="Monier A."/>
            <person name="Salamov A."/>
            <person name="Young J."/>
            <person name="Aguilar M."/>
            <person name="Claverie J.M."/>
            <person name="Frickenhaus S."/>
            <person name="Gonzalez K."/>
            <person name="Herman E.K."/>
            <person name="Lin Y.C."/>
            <person name="Napier J."/>
            <person name="Ogata H."/>
            <person name="Sarno A.F."/>
            <person name="Shmutz J."/>
            <person name="Schroeder D."/>
            <person name="de Vargas C."/>
            <person name="Verret F."/>
            <person name="von Dassow P."/>
            <person name="Valentin K."/>
            <person name="Van de Peer Y."/>
            <person name="Wheeler G."/>
            <person name="Dacks J.B."/>
            <person name="Delwiche C.F."/>
            <person name="Dyhrman S.T."/>
            <person name="Glockner G."/>
            <person name="John U."/>
            <person name="Richards T."/>
            <person name="Worden A.Z."/>
            <person name="Zhang X."/>
            <person name="Grigoriev I.V."/>
            <person name="Allen A.E."/>
            <person name="Bidle K."/>
            <person name="Borodovsky M."/>
            <person name="Bowler C."/>
            <person name="Brownlee C."/>
            <person name="Cock J.M."/>
            <person name="Elias M."/>
            <person name="Gladyshev V.N."/>
            <person name="Groth M."/>
            <person name="Guda C."/>
            <person name="Hadaegh A."/>
            <person name="Iglesias-Rodriguez M.D."/>
            <person name="Jenkins J."/>
            <person name="Jones B.M."/>
            <person name="Lawson T."/>
            <person name="Leese F."/>
            <person name="Lindquist E."/>
            <person name="Lobanov A."/>
            <person name="Lomsadze A."/>
            <person name="Malik S.B."/>
            <person name="Marsh M.E."/>
            <person name="Mackinder L."/>
            <person name="Mock T."/>
            <person name="Mueller-Roeber B."/>
            <person name="Pagarete A."/>
            <person name="Parker M."/>
            <person name="Probert I."/>
            <person name="Quesneville H."/>
            <person name="Raines C."/>
            <person name="Rensing S.A."/>
            <person name="Riano-Pachon D.M."/>
            <person name="Richier S."/>
            <person name="Rokitta S."/>
            <person name="Shiraiwa Y."/>
            <person name="Soanes D.M."/>
            <person name="van der Giezen M."/>
            <person name="Wahlund T.M."/>
            <person name="Williams B."/>
            <person name="Wilson W."/>
            <person name="Wolfe G."/>
            <person name="Wurch L.L."/>
        </authorList>
    </citation>
    <scope>NUCLEOTIDE SEQUENCE</scope>
</reference>
<sequence length="162" mass="18223">MSESDRASFALMIQSLFWGCCRSSDAPFCADGLPPHRRARRGPLRRLPSPQKCRRDAKPAQLCAIIEAQAGASDAALRVAEEHAARLVEQPEWVLSEVLLSPDLAPHILAQLPTKEHAVKGTCRAWRRGWKETLKKRERPRLWTHALARGADGDYCAKQRYC</sequence>
<dbReference type="EnsemblProtists" id="EOD22222">
    <property type="protein sequence ID" value="EOD22222"/>
    <property type="gene ID" value="EMIHUDRAFT_207381"/>
</dbReference>
<keyword evidence="2" id="KW-1185">Reference proteome</keyword>
<evidence type="ECO:0000313" key="2">
    <source>
        <dbReference type="Proteomes" id="UP000013827"/>
    </source>
</evidence>
<dbReference type="HOGENOM" id="CLU_1638515_0_0_1"/>
<dbReference type="PaxDb" id="2903-EOD22222"/>
<name>A0A0D3JFD7_EMIH1</name>